<name>A0A267DVA9_9PLAT</name>
<dbReference type="EMBL" id="NIVC01003113">
    <property type="protein sequence ID" value="PAA53208.1"/>
    <property type="molecule type" value="Genomic_DNA"/>
</dbReference>
<proteinExistence type="predicted"/>
<reference evidence="2 3" key="1">
    <citation type="submission" date="2017-06" db="EMBL/GenBank/DDBJ databases">
        <title>A platform for efficient transgenesis in Macrostomum lignano, a flatworm model organism for stem cell research.</title>
        <authorList>
            <person name="Berezikov E."/>
        </authorList>
    </citation>
    <scope>NUCLEOTIDE SEQUENCE [LARGE SCALE GENOMIC DNA]</scope>
    <source>
        <strain evidence="2">DV1</strain>
        <tissue evidence="2">Whole organism</tissue>
    </source>
</reference>
<feature type="non-terminal residue" evidence="2">
    <location>
        <position position="1"/>
    </location>
</feature>
<dbReference type="Proteomes" id="UP000215902">
    <property type="component" value="Unassembled WGS sequence"/>
</dbReference>
<sequence length="65" mass="7273">AKKARRKMQLFARRHGMPALANVSWYSLLFAERTSGQKGKKRFAGQAQPTVQRRSASACASEPPR</sequence>
<dbReference type="AlphaFoldDB" id="A0A267DVA9"/>
<accession>A0A267DVA9</accession>
<comment type="caution">
    <text evidence="2">The sequence shown here is derived from an EMBL/GenBank/DDBJ whole genome shotgun (WGS) entry which is preliminary data.</text>
</comment>
<keyword evidence="3" id="KW-1185">Reference proteome</keyword>
<evidence type="ECO:0000313" key="2">
    <source>
        <dbReference type="EMBL" id="PAA53208.1"/>
    </source>
</evidence>
<evidence type="ECO:0000313" key="3">
    <source>
        <dbReference type="Proteomes" id="UP000215902"/>
    </source>
</evidence>
<feature type="region of interest" description="Disordered" evidence="1">
    <location>
        <begin position="35"/>
        <end position="65"/>
    </location>
</feature>
<gene>
    <name evidence="2" type="ORF">BOX15_Mlig004478g1</name>
</gene>
<organism evidence="2 3">
    <name type="scientific">Macrostomum lignano</name>
    <dbReference type="NCBI Taxonomy" id="282301"/>
    <lineage>
        <taxon>Eukaryota</taxon>
        <taxon>Metazoa</taxon>
        <taxon>Spiralia</taxon>
        <taxon>Lophotrochozoa</taxon>
        <taxon>Platyhelminthes</taxon>
        <taxon>Rhabditophora</taxon>
        <taxon>Macrostomorpha</taxon>
        <taxon>Macrostomida</taxon>
        <taxon>Macrostomidae</taxon>
        <taxon>Macrostomum</taxon>
    </lineage>
</organism>
<evidence type="ECO:0000256" key="1">
    <source>
        <dbReference type="SAM" id="MobiDB-lite"/>
    </source>
</evidence>
<protein>
    <submittedName>
        <fullName evidence="2">Uncharacterized protein</fullName>
    </submittedName>
</protein>